<evidence type="ECO:0000313" key="1">
    <source>
        <dbReference type="EMBL" id="MXV51530.1"/>
    </source>
</evidence>
<evidence type="ECO:0000313" key="2">
    <source>
        <dbReference type="Proteomes" id="UP000466586"/>
    </source>
</evidence>
<comment type="caution">
    <text evidence="1">The sequence shown here is derived from an EMBL/GenBank/DDBJ whole genome shotgun (WGS) entry which is preliminary data.</text>
</comment>
<reference evidence="1 2" key="1">
    <citation type="submission" date="2019-11" db="EMBL/GenBank/DDBJ databases">
        <title>Pedobacter sp. HMF7647 Genome sequencing and assembly.</title>
        <authorList>
            <person name="Kang H."/>
            <person name="Kim H."/>
            <person name="Joh K."/>
        </authorList>
    </citation>
    <scope>NUCLEOTIDE SEQUENCE [LARGE SCALE GENOMIC DNA]</scope>
    <source>
        <strain evidence="1 2">HMF7647</strain>
    </source>
</reference>
<dbReference type="Proteomes" id="UP000466586">
    <property type="component" value="Unassembled WGS sequence"/>
</dbReference>
<protein>
    <submittedName>
        <fullName evidence="1">Uncharacterized protein</fullName>
    </submittedName>
</protein>
<gene>
    <name evidence="1" type="ORF">GS399_11160</name>
</gene>
<proteinExistence type="predicted"/>
<name>A0A7K1YAT0_9SPHI</name>
<dbReference type="RefSeq" id="WP_160844697.1">
    <property type="nucleotide sequence ID" value="NZ_WVHT01000004.1"/>
</dbReference>
<dbReference type="EMBL" id="WVHT01000004">
    <property type="protein sequence ID" value="MXV51530.1"/>
    <property type="molecule type" value="Genomic_DNA"/>
</dbReference>
<accession>A0A7K1YAT0</accession>
<organism evidence="1 2">
    <name type="scientific">Hufsiella arboris</name>
    <dbReference type="NCBI Taxonomy" id="2695275"/>
    <lineage>
        <taxon>Bacteria</taxon>
        <taxon>Pseudomonadati</taxon>
        <taxon>Bacteroidota</taxon>
        <taxon>Sphingobacteriia</taxon>
        <taxon>Sphingobacteriales</taxon>
        <taxon>Sphingobacteriaceae</taxon>
        <taxon>Hufsiella</taxon>
    </lineage>
</organism>
<keyword evidence="2" id="KW-1185">Reference proteome</keyword>
<dbReference type="AlphaFoldDB" id="A0A7K1YAT0"/>
<sequence length="122" mass="14878">MEKHFGQQVEYRVRKDGYSITNLARELYVNRRSVYNWFNQRYLKPEIIFRIGCVIRYDFSKDFPELFSTEEFGHIFSKRDTTVSYSGWDQEEELWQGKYLVLLEKYQELLESQPEKELHCVS</sequence>